<dbReference type="SUPFAM" id="SSF54814">
    <property type="entry name" value="Prokaryotic type KH domain (KH-domain type II)"/>
    <property type="match status" value="2"/>
</dbReference>
<dbReference type="Gene3D" id="1.10.150.20">
    <property type="entry name" value="5' to 3' exonuclease, C-terminal subdomain"/>
    <property type="match status" value="1"/>
</dbReference>
<dbReference type="InterPro" id="IPR004087">
    <property type="entry name" value="KH_dom"/>
</dbReference>
<dbReference type="InterPro" id="IPR030842">
    <property type="entry name" value="TF_NusA_bacterial"/>
</dbReference>
<dbReference type="Gene3D" id="3.30.1480.10">
    <property type="entry name" value="NusA, N-terminal domain"/>
    <property type="match status" value="1"/>
</dbReference>
<evidence type="ECO:0000256" key="6">
    <source>
        <dbReference type="ARBA" id="ARBA00023163"/>
    </source>
</evidence>
<dbReference type="FunFam" id="3.30.300.20:FF:000005">
    <property type="entry name" value="Transcription termination/antitermination protein NusA"/>
    <property type="match status" value="1"/>
</dbReference>
<evidence type="ECO:0000256" key="4">
    <source>
        <dbReference type="ARBA" id="ARBA00022884"/>
    </source>
</evidence>
<organism evidence="9 10">
    <name type="scientific">Enhygromyxa salina</name>
    <dbReference type="NCBI Taxonomy" id="215803"/>
    <lineage>
        <taxon>Bacteria</taxon>
        <taxon>Pseudomonadati</taxon>
        <taxon>Myxococcota</taxon>
        <taxon>Polyangia</taxon>
        <taxon>Nannocystales</taxon>
        <taxon>Nannocystaceae</taxon>
        <taxon>Enhygromyxa</taxon>
    </lineage>
</organism>
<dbReference type="CDD" id="cd22529">
    <property type="entry name" value="KH-II_NusA_rpt2"/>
    <property type="match status" value="1"/>
</dbReference>
<keyword evidence="3 7" id="KW-0889">Transcription antitermination</keyword>
<comment type="similarity">
    <text evidence="7">Belongs to the NusA family.</text>
</comment>
<dbReference type="GO" id="GO:0000166">
    <property type="term" value="F:nucleotide binding"/>
    <property type="evidence" value="ECO:0007669"/>
    <property type="project" value="InterPro"/>
</dbReference>
<dbReference type="Gene3D" id="2.40.50.140">
    <property type="entry name" value="Nucleic acid-binding proteins"/>
    <property type="match status" value="1"/>
</dbReference>
<feature type="domain" description="S1 motif" evidence="8">
    <location>
        <begin position="161"/>
        <end position="227"/>
    </location>
</feature>
<evidence type="ECO:0000256" key="1">
    <source>
        <dbReference type="ARBA" id="ARBA00022472"/>
    </source>
</evidence>
<comment type="function">
    <text evidence="7">Participates in both transcription termination and antitermination.</text>
</comment>
<sequence>MEENVNLSTVIDAVCQEKNISRDVLIDTVEQAVATAARRVFADREIEASFDLDTGNVNLFQVLYVVDRVELPMREISVEQAGRSGLEAEVGDELLFQIFYLEEDQKQAEAQAKQYPEIPALQQVNTAFGRIAAQTAKQVIIQRVREAERENLYDRYKEKKGELMTGIVRRFERGSIVVEVDNGRAEAILPSRDQVPRESLRPGDRIVAYVKDVDKSARGPQIILSRTHKGLVEKLFEHEVPEIFEGIVRIEACAREPGARSKIAVSSRDRDVDPVGACVGMRGSRVQAVVQELRGEKIDIVPFDEDPARFVCNAIQPAQVSRVLIDAERHTMELVVPDDKLSLAIGKKGQNVRLASRLTGWRIDIHSQSKIGEMERRSRAEMAAIPGVGRDVAAHLFDLGWRSLRDLAVANIDELAQVVGSVDAADEIIDTANDAASGKIQLEVVYDIEEDELDDEVAQGQGQGLTAE</sequence>
<comment type="caution">
    <text evidence="9">The sequence shown here is derived from an EMBL/GenBank/DDBJ whole genome shotgun (WGS) entry which is preliminary data.</text>
</comment>
<dbReference type="Pfam" id="PF00575">
    <property type="entry name" value="S1"/>
    <property type="match status" value="1"/>
</dbReference>
<evidence type="ECO:0000256" key="2">
    <source>
        <dbReference type="ARBA" id="ARBA00022490"/>
    </source>
</evidence>
<evidence type="ECO:0000256" key="7">
    <source>
        <dbReference type="HAMAP-Rule" id="MF_00945"/>
    </source>
</evidence>
<dbReference type="Pfam" id="PF26594">
    <property type="entry name" value="KH_NusA_2nd"/>
    <property type="match status" value="1"/>
</dbReference>
<evidence type="ECO:0000313" key="9">
    <source>
        <dbReference type="EMBL" id="PRP90578.1"/>
    </source>
</evidence>
<proteinExistence type="inferred from homology"/>
<dbReference type="InterPro" id="IPR058582">
    <property type="entry name" value="KH_NusA_2nd"/>
</dbReference>
<dbReference type="InterPro" id="IPR003029">
    <property type="entry name" value="S1_domain"/>
</dbReference>
<dbReference type="HAMAP" id="MF_00945_B">
    <property type="entry name" value="NusA_B"/>
    <property type="match status" value="1"/>
</dbReference>
<dbReference type="GO" id="GO:0006353">
    <property type="term" value="P:DNA-templated transcription termination"/>
    <property type="evidence" value="ECO:0007669"/>
    <property type="project" value="UniProtKB-UniRule"/>
</dbReference>
<keyword evidence="1 7" id="KW-0806">Transcription termination</keyword>
<comment type="subunit">
    <text evidence="7">Monomer. Binds directly to the core enzyme of the DNA-dependent RNA polymerase and to nascent RNA.</text>
</comment>
<dbReference type="PROSITE" id="PS50126">
    <property type="entry name" value="S1"/>
    <property type="match status" value="1"/>
</dbReference>
<dbReference type="GO" id="GO:0003723">
    <property type="term" value="F:RNA binding"/>
    <property type="evidence" value="ECO:0007669"/>
    <property type="project" value="UniProtKB-UniRule"/>
</dbReference>
<keyword evidence="10" id="KW-1185">Reference proteome</keyword>
<dbReference type="CDD" id="cd02134">
    <property type="entry name" value="KH-II_NusA_rpt1"/>
    <property type="match status" value="1"/>
</dbReference>
<keyword evidence="5 7" id="KW-0805">Transcription regulation</keyword>
<evidence type="ECO:0000259" key="8">
    <source>
        <dbReference type="PROSITE" id="PS50126"/>
    </source>
</evidence>
<dbReference type="Pfam" id="PF08529">
    <property type="entry name" value="NusA_N"/>
    <property type="match status" value="1"/>
</dbReference>
<dbReference type="InterPro" id="IPR025249">
    <property type="entry name" value="TF_NusA_KH_1st"/>
</dbReference>
<dbReference type="SUPFAM" id="SSF50249">
    <property type="entry name" value="Nucleic acid-binding proteins"/>
    <property type="match status" value="1"/>
</dbReference>
<dbReference type="InterPro" id="IPR009019">
    <property type="entry name" value="KH_sf_prok-type"/>
</dbReference>
<dbReference type="OrthoDB" id="9807233at2"/>
<dbReference type="SMART" id="SM00322">
    <property type="entry name" value="KH"/>
    <property type="match status" value="2"/>
</dbReference>
<keyword evidence="2 7" id="KW-0963">Cytoplasm</keyword>
<accession>A0A2S9XCJ9</accession>
<protein>
    <recommendedName>
        <fullName evidence="7">Transcription termination/antitermination protein NusA</fullName>
    </recommendedName>
</protein>
<reference evidence="9 10" key="1">
    <citation type="submission" date="2018-03" db="EMBL/GenBank/DDBJ databases">
        <title>Draft Genome Sequences of the Obligatory Marine Myxobacteria Enhygromyxa salina SWB005.</title>
        <authorList>
            <person name="Poehlein A."/>
            <person name="Moghaddam J.A."/>
            <person name="Harms H."/>
            <person name="Alanjari M."/>
            <person name="Koenig G.M."/>
            <person name="Daniel R."/>
            <person name="Schaeberle T.F."/>
        </authorList>
    </citation>
    <scope>NUCLEOTIDE SEQUENCE [LARGE SCALE GENOMIC DNA]</scope>
    <source>
        <strain evidence="9 10">SWB005</strain>
    </source>
</reference>
<dbReference type="CDD" id="cd04455">
    <property type="entry name" value="S1_NusA"/>
    <property type="match status" value="1"/>
</dbReference>
<dbReference type="RefSeq" id="WP_106395549.1">
    <property type="nucleotide sequence ID" value="NZ_PVNK01000278.1"/>
</dbReference>
<dbReference type="FunFam" id="3.30.300.20:FF:000002">
    <property type="entry name" value="Transcription termination/antitermination protein NusA"/>
    <property type="match status" value="1"/>
</dbReference>
<dbReference type="SUPFAM" id="SSF47794">
    <property type="entry name" value="Rad51 N-terminal domain-like"/>
    <property type="match status" value="1"/>
</dbReference>
<dbReference type="GO" id="GO:0031564">
    <property type="term" value="P:transcription antitermination"/>
    <property type="evidence" value="ECO:0007669"/>
    <property type="project" value="UniProtKB-UniRule"/>
</dbReference>
<dbReference type="InterPro" id="IPR010995">
    <property type="entry name" value="DNA_repair_Rad51/TF_NusA_a-hlx"/>
</dbReference>
<dbReference type="InterPro" id="IPR012340">
    <property type="entry name" value="NA-bd_OB-fold"/>
</dbReference>
<dbReference type="NCBIfam" id="TIGR01953">
    <property type="entry name" value="NusA"/>
    <property type="match status" value="1"/>
</dbReference>
<dbReference type="InterPro" id="IPR013735">
    <property type="entry name" value="TF_NusA_N"/>
</dbReference>
<dbReference type="Pfam" id="PF13184">
    <property type="entry name" value="KH_NusA_1st"/>
    <property type="match status" value="1"/>
</dbReference>
<dbReference type="EMBL" id="PVNK01000278">
    <property type="protein sequence ID" value="PRP90578.1"/>
    <property type="molecule type" value="Genomic_DNA"/>
</dbReference>
<dbReference type="InterPro" id="IPR036555">
    <property type="entry name" value="NusA_N_sf"/>
</dbReference>
<keyword evidence="6 7" id="KW-0804">Transcription</keyword>
<evidence type="ECO:0000256" key="5">
    <source>
        <dbReference type="ARBA" id="ARBA00023015"/>
    </source>
</evidence>
<dbReference type="AlphaFoldDB" id="A0A2S9XCJ9"/>
<dbReference type="InterPro" id="IPR010213">
    <property type="entry name" value="TF_NusA"/>
</dbReference>
<gene>
    <name evidence="7" type="primary">nusA</name>
    <name evidence="9" type="ORF">ENSA5_63810</name>
</gene>
<keyword evidence="4 7" id="KW-0694">RNA-binding</keyword>
<dbReference type="PANTHER" id="PTHR22648">
    <property type="entry name" value="TRANSCRIPTION TERMINATION FACTOR NUSA"/>
    <property type="match status" value="1"/>
</dbReference>
<dbReference type="PROSITE" id="PS50084">
    <property type="entry name" value="KH_TYPE_1"/>
    <property type="match status" value="1"/>
</dbReference>
<dbReference type="PANTHER" id="PTHR22648:SF0">
    <property type="entry name" value="TRANSCRIPTION TERMINATION_ANTITERMINATION PROTEIN NUSA"/>
    <property type="match status" value="1"/>
</dbReference>
<dbReference type="Proteomes" id="UP000237968">
    <property type="component" value="Unassembled WGS sequence"/>
</dbReference>
<comment type="subcellular location">
    <subcellularLocation>
        <location evidence="7">Cytoplasm</location>
    </subcellularLocation>
</comment>
<dbReference type="Gene3D" id="3.30.300.20">
    <property type="match status" value="2"/>
</dbReference>
<dbReference type="InterPro" id="IPR015946">
    <property type="entry name" value="KH_dom-like_a/b"/>
</dbReference>
<evidence type="ECO:0000256" key="3">
    <source>
        <dbReference type="ARBA" id="ARBA00022814"/>
    </source>
</evidence>
<name>A0A2S9XCJ9_9BACT</name>
<dbReference type="SUPFAM" id="SSF69705">
    <property type="entry name" value="Transcription factor NusA, N-terminal domain"/>
    <property type="match status" value="1"/>
</dbReference>
<dbReference type="SMART" id="SM00316">
    <property type="entry name" value="S1"/>
    <property type="match status" value="1"/>
</dbReference>
<dbReference type="GO" id="GO:0005829">
    <property type="term" value="C:cytosol"/>
    <property type="evidence" value="ECO:0007669"/>
    <property type="project" value="TreeGrafter"/>
</dbReference>
<dbReference type="GO" id="GO:0003700">
    <property type="term" value="F:DNA-binding transcription factor activity"/>
    <property type="evidence" value="ECO:0007669"/>
    <property type="project" value="InterPro"/>
</dbReference>
<evidence type="ECO:0000313" key="10">
    <source>
        <dbReference type="Proteomes" id="UP000237968"/>
    </source>
</evidence>